<gene>
    <name evidence="2" type="ORF">ENV35_00845</name>
</gene>
<comment type="caution">
    <text evidence="2">The sequence shown here is derived from an EMBL/GenBank/DDBJ whole genome shotgun (WGS) entry which is preliminary data.</text>
</comment>
<feature type="region of interest" description="Disordered" evidence="1">
    <location>
        <begin position="1"/>
        <end position="24"/>
    </location>
</feature>
<dbReference type="EMBL" id="DTGA01000025">
    <property type="protein sequence ID" value="HGB30405.1"/>
    <property type="molecule type" value="Genomic_DNA"/>
</dbReference>
<name>A0A7C3WLG0_9BACT</name>
<dbReference type="AlphaFoldDB" id="A0A7C3WLG0"/>
<proteinExistence type="predicted"/>
<reference evidence="2" key="1">
    <citation type="journal article" date="2020" name="mSystems">
        <title>Genome- and Community-Level Interaction Insights into Carbon Utilization and Element Cycling Functions of Hydrothermarchaeota in Hydrothermal Sediment.</title>
        <authorList>
            <person name="Zhou Z."/>
            <person name="Liu Y."/>
            <person name="Xu W."/>
            <person name="Pan J."/>
            <person name="Luo Z.H."/>
            <person name="Li M."/>
        </authorList>
    </citation>
    <scope>NUCLEOTIDE SEQUENCE [LARGE SCALE GENOMIC DNA]</scope>
    <source>
        <strain evidence="2">SpSt-751</strain>
    </source>
</reference>
<organism evidence="2">
    <name type="scientific">Dictyoglomus turgidum</name>
    <dbReference type="NCBI Taxonomy" id="513050"/>
    <lineage>
        <taxon>Bacteria</taxon>
        <taxon>Pseudomonadati</taxon>
        <taxon>Dictyoglomota</taxon>
        <taxon>Dictyoglomia</taxon>
        <taxon>Dictyoglomales</taxon>
        <taxon>Dictyoglomaceae</taxon>
        <taxon>Dictyoglomus</taxon>
    </lineage>
</organism>
<accession>A0A7C3WLG0</accession>
<protein>
    <submittedName>
        <fullName evidence="2">Uncharacterized protein</fullName>
    </submittedName>
</protein>
<evidence type="ECO:0000313" key="2">
    <source>
        <dbReference type="EMBL" id="HGB30405.1"/>
    </source>
</evidence>
<evidence type="ECO:0000256" key="1">
    <source>
        <dbReference type="SAM" id="MobiDB-lite"/>
    </source>
</evidence>
<sequence>MSKGHSIEKRETKKTVRKSEKKVKTISDKKRKSLLTLLTEPSLEKKFDEINIQQVNTEELFDIEDLNTPSEEDIEGVSITEEYGEIEDEDIDFDEPPVFDPFDVEDRESFRNTKYIAEVSIRDGKSDVQFLYLPIFDAKNNLINGMLIKRNRIFKEMAYFIAERQKEFFISFDFNKVEPLNQKDLVKYINGRGYKLEKSHISRLLSSLFFRVKGKGDISARQLFKRYGYKTGLSKDEMLKLAEEFTKKGGDYKNQLDKAIKFHEYLKGKGIKIQLSNSTNNNDKYRHLKNILKEVENAYGKTQG</sequence>